<dbReference type="EMBL" id="VXOY01000010">
    <property type="protein sequence ID" value="MYE38136.1"/>
    <property type="molecule type" value="Genomic_DNA"/>
</dbReference>
<evidence type="ECO:0000313" key="2">
    <source>
        <dbReference type="EMBL" id="MYE38136.1"/>
    </source>
</evidence>
<name>A0A845DIW6_9BACT</name>
<evidence type="ECO:0000256" key="1">
    <source>
        <dbReference type="SAM" id="MobiDB-lite"/>
    </source>
</evidence>
<dbReference type="Proteomes" id="UP000449092">
    <property type="component" value="Unassembled WGS sequence"/>
</dbReference>
<accession>A0A845DIW6</accession>
<protein>
    <submittedName>
        <fullName evidence="2">Uncharacterized protein</fullName>
    </submittedName>
</protein>
<evidence type="ECO:0000313" key="3">
    <source>
        <dbReference type="Proteomes" id="UP000449092"/>
    </source>
</evidence>
<dbReference type="AlphaFoldDB" id="A0A845DIW6"/>
<comment type="caution">
    <text evidence="2">The sequence shown here is derived from an EMBL/GenBank/DDBJ whole genome shotgun (WGS) entry which is preliminary data.</text>
</comment>
<organism evidence="2 3">
    <name type="scientific">Candidatus Spechtbacteria bacterium SB0662_bin_43</name>
    <dbReference type="NCBI Taxonomy" id="2604897"/>
    <lineage>
        <taxon>Bacteria</taxon>
        <taxon>Candidatus Spechtiibacteriota</taxon>
    </lineage>
</organism>
<proteinExistence type="predicted"/>
<feature type="region of interest" description="Disordered" evidence="1">
    <location>
        <begin position="57"/>
        <end position="78"/>
    </location>
</feature>
<feature type="compositionally biased region" description="Pro residues" evidence="1">
    <location>
        <begin position="64"/>
        <end position="78"/>
    </location>
</feature>
<sequence>MSEEREYEALVEFSNLNSPCLHCGYVRFVWLGGKLFACILCHKFHQTEDTFSLNLKTKGVSSPPQAPIPHPRLPPFKN</sequence>
<gene>
    <name evidence="2" type="ORF">F4X82_01275</name>
</gene>
<reference evidence="2 3" key="1">
    <citation type="submission" date="2019-09" db="EMBL/GenBank/DDBJ databases">
        <title>Characterisation of the sponge microbiome using genome-centric metagenomics.</title>
        <authorList>
            <person name="Engelberts J.P."/>
            <person name="Robbins S.J."/>
            <person name="De Goeij J.M."/>
            <person name="Aranda M."/>
            <person name="Bell S.C."/>
            <person name="Webster N.S."/>
        </authorList>
    </citation>
    <scope>NUCLEOTIDE SEQUENCE [LARGE SCALE GENOMIC DNA]</scope>
    <source>
        <strain evidence="2">SB0662_bin_43</strain>
    </source>
</reference>